<evidence type="ECO:0000313" key="1">
    <source>
        <dbReference type="EMBL" id="CAJ1398254.1"/>
    </source>
</evidence>
<evidence type="ECO:0000313" key="2">
    <source>
        <dbReference type="Proteomes" id="UP001178507"/>
    </source>
</evidence>
<keyword evidence="2" id="KW-1185">Reference proteome</keyword>
<organism evidence="1 2">
    <name type="scientific">Effrenium voratum</name>
    <dbReference type="NCBI Taxonomy" id="2562239"/>
    <lineage>
        <taxon>Eukaryota</taxon>
        <taxon>Sar</taxon>
        <taxon>Alveolata</taxon>
        <taxon>Dinophyceae</taxon>
        <taxon>Suessiales</taxon>
        <taxon>Symbiodiniaceae</taxon>
        <taxon>Effrenium</taxon>
    </lineage>
</organism>
<reference evidence="1" key="1">
    <citation type="submission" date="2023-08" db="EMBL/GenBank/DDBJ databases">
        <authorList>
            <person name="Chen Y."/>
            <person name="Shah S."/>
            <person name="Dougan E. K."/>
            <person name="Thang M."/>
            <person name="Chan C."/>
        </authorList>
    </citation>
    <scope>NUCLEOTIDE SEQUENCE</scope>
</reference>
<sequence length="724" mass="81279">MGAGGSAAWLPGLAELLAAAPADLAPQLRPLLRLRTEQLQAAFEAFREQERLSLSDVAEQLQLDQKAARVLLAGQSHVQSFDLMMLLVIVSRTHLCTKVRLICFMWRLDFGAFRQIVSSFLWAVGRLSGTRRSEALSEPLVESLAFCLFRPHDPEMPQEAFLKLASCHAGGFLRRFSRGPDEVCVLGLWPRRPREAPAAKKPPGFRKGYFLAVPSAKEVALSVELEQIKLERSKPLDKLAVNTLDLEIREQAIQAELAVEAKDVFARREYRRRLQKVWHRSRPNSAHCRRQRVLQGRLWTASSSHLARGGVLPCNITRPITPVEVQAAVNSVVSSTSQPSRTINQRVLQEFETTLAERPRHSTEELAGSENSGCKDEERCLFKHAEVLAAFDLYRSDYWLKEGGGIRSLLKAGLPTQQPKHMSSADIAHRRKVEIELMLREVAEEKPSSQTPSASQELTLRGFLKAVFPLAKVSDIKIMLQWIKRPPSESNANRSAHAGKADLGLLRELIDLFDAIDGEHTGLVPIEAVERFLSGEIVTQGESARLKRRQENRTGQRSVTNFATYPNNPRAALILNKTLEDQPEWQVAVPDFKGKRHANRSLEHRMEALAHALDTELHALAHGDAVLLSETIEAASNPWHHGEYVQEEGSGRVRLVRLYWRYMVGSALVQQLRGDPPRLELKDNQLDLLGFMCVLAQDQVNTIFPLSRPLPSASQIRRLAYAFD</sequence>
<accession>A0AA36NA03</accession>
<protein>
    <submittedName>
        <fullName evidence="1">Uncharacterized protein</fullName>
    </submittedName>
</protein>
<dbReference type="Proteomes" id="UP001178507">
    <property type="component" value="Unassembled WGS sequence"/>
</dbReference>
<proteinExistence type="predicted"/>
<name>A0AA36NA03_9DINO</name>
<comment type="caution">
    <text evidence="1">The sequence shown here is derived from an EMBL/GenBank/DDBJ whole genome shotgun (WGS) entry which is preliminary data.</text>
</comment>
<dbReference type="AlphaFoldDB" id="A0AA36NA03"/>
<gene>
    <name evidence="1" type="ORF">EVOR1521_LOCUS22092</name>
</gene>
<dbReference type="EMBL" id="CAUJNA010003294">
    <property type="protein sequence ID" value="CAJ1398254.1"/>
    <property type="molecule type" value="Genomic_DNA"/>
</dbReference>